<accession>A0ABR4BYP8</accession>
<proteinExistence type="predicted"/>
<organism evidence="2 3">
    <name type="scientific">Oculimacula yallundae</name>
    <dbReference type="NCBI Taxonomy" id="86028"/>
    <lineage>
        <taxon>Eukaryota</taxon>
        <taxon>Fungi</taxon>
        <taxon>Dikarya</taxon>
        <taxon>Ascomycota</taxon>
        <taxon>Pezizomycotina</taxon>
        <taxon>Leotiomycetes</taxon>
        <taxon>Helotiales</taxon>
        <taxon>Ploettnerulaceae</taxon>
        <taxon>Oculimacula</taxon>
    </lineage>
</organism>
<dbReference type="Proteomes" id="UP001595075">
    <property type="component" value="Unassembled WGS sequence"/>
</dbReference>
<comment type="caution">
    <text evidence="2">The sequence shown here is derived from an EMBL/GenBank/DDBJ whole genome shotgun (WGS) entry which is preliminary data.</text>
</comment>
<gene>
    <name evidence="2" type="ORF">VTL71DRAFT_5857</name>
</gene>
<protein>
    <submittedName>
        <fullName evidence="2">Uncharacterized protein</fullName>
    </submittedName>
</protein>
<feature type="region of interest" description="Disordered" evidence="1">
    <location>
        <begin position="44"/>
        <end position="75"/>
    </location>
</feature>
<evidence type="ECO:0000256" key="1">
    <source>
        <dbReference type="SAM" id="MobiDB-lite"/>
    </source>
</evidence>
<sequence>MPARQDESDEWMSMYLGVDNRTSYAFCCTSHAATLVSCIIRAAEPASPPGAGNTTPPPHLHAITETGRASPPHPTNLSYHFFSQRFKPELEQSTLTQKTPDII</sequence>
<evidence type="ECO:0000313" key="2">
    <source>
        <dbReference type="EMBL" id="KAL2062785.1"/>
    </source>
</evidence>
<keyword evidence="3" id="KW-1185">Reference proteome</keyword>
<evidence type="ECO:0000313" key="3">
    <source>
        <dbReference type="Proteomes" id="UP001595075"/>
    </source>
</evidence>
<name>A0ABR4BYP8_9HELO</name>
<reference evidence="2 3" key="1">
    <citation type="journal article" date="2024" name="Commun. Biol.">
        <title>Comparative genomic analysis of thermophilic fungi reveals convergent evolutionary adaptations and gene losses.</title>
        <authorList>
            <person name="Steindorff A.S."/>
            <person name="Aguilar-Pontes M.V."/>
            <person name="Robinson A.J."/>
            <person name="Andreopoulos B."/>
            <person name="LaButti K."/>
            <person name="Kuo A."/>
            <person name="Mondo S."/>
            <person name="Riley R."/>
            <person name="Otillar R."/>
            <person name="Haridas S."/>
            <person name="Lipzen A."/>
            <person name="Grimwood J."/>
            <person name="Schmutz J."/>
            <person name="Clum A."/>
            <person name="Reid I.D."/>
            <person name="Moisan M.C."/>
            <person name="Butler G."/>
            <person name="Nguyen T.T.M."/>
            <person name="Dewar K."/>
            <person name="Conant G."/>
            <person name="Drula E."/>
            <person name="Henrissat B."/>
            <person name="Hansel C."/>
            <person name="Singer S."/>
            <person name="Hutchinson M.I."/>
            <person name="de Vries R.P."/>
            <person name="Natvig D.O."/>
            <person name="Powell A.J."/>
            <person name="Tsang A."/>
            <person name="Grigoriev I.V."/>
        </authorList>
    </citation>
    <scope>NUCLEOTIDE SEQUENCE [LARGE SCALE GENOMIC DNA]</scope>
    <source>
        <strain evidence="2 3">CBS 494.80</strain>
    </source>
</reference>
<dbReference type="EMBL" id="JAZHXI010000016">
    <property type="protein sequence ID" value="KAL2062785.1"/>
    <property type="molecule type" value="Genomic_DNA"/>
</dbReference>